<proteinExistence type="predicted"/>
<dbReference type="VEuPathDB" id="ToxoDB:TGFOU_289730C"/>
<dbReference type="AlphaFoldDB" id="A0A086L9K8"/>
<sequence>VDTLAEFERRIVDLDRAMERGAPAEDLEQLESAVDDILAGECSICGTLMIRSIALPFIGAGESLEEINSWNIVEDPSDLQDEDGES</sequence>
<reference evidence="1 2" key="1">
    <citation type="submission" date="2014-07" db="EMBL/GenBank/DDBJ databases">
        <authorList>
            <person name="Sibley D."/>
            <person name="Venepally P."/>
            <person name="Karamycheva S."/>
            <person name="Hadjithomas M."/>
            <person name="Khan A."/>
            <person name="Brunk B."/>
            <person name="Roos D."/>
            <person name="Caler E."/>
            <person name="Lorenzi H."/>
        </authorList>
    </citation>
    <scope>NUCLEOTIDE SEQUENCE [LARGE SCALE GENOMIC DNA]</scope>
    <source>
        <strain evidence="1 2">FOU</strain>
    </source>
</reference>
<comment type="caution">
    <text evidence="1">The sequence shown here is derived from an EMBL/GenBank/DDBJ whole genome shotgun (WGS) entry which is preliminary data.</text>
</comment>
<dbReference type="EMBL" id="AEYH02000920">
    <property type="protein sequence ID" value="KFG53326.1"/>
    <property type="molecule type" value="Genomic_DNA"/>
</dbReference>
<protein>
    <submittedName>
        <fullName evidence="1">Pep3/Vps18/deep orange family protein</fullName>
    </submittedName>
</protein>
<gene>
    <name evidence="1" type="ORF">TGFOU_289730C</name>
</gene>
<evidence type="ECO:0000313" key="1">
    <source>
        <dbReference type="EMBL" id="KFG53326.1"/>
    </source>
</evidence>
<accession>A0A086L9K8</accession>
<dbReference type="Proteomes" id="UP000028838">
    <property type="component" value="Unassembled WGS sequence"/>
</dbReference>
<evidence type="ECO:0000313" key="2">
    <source>
        <dbReference type="Proteomes" id="UP000028838"/>
    </source>
</evidence>
<organism evidence="1 2">
    <name type="scientific">Toxoplasma gondii FOU</name>
    <dbReference type="NCBI Taxonomy" id="943167"/>
    <lineage>
        <taxon>Eukaryota</taxon>
        <taxon>Sar</taxon>
        <taxon>Alveolata</taxon>
        <taxon>Apicomplexa</taxon>
        <taxon>Conoidasida</taxon>
        <taxon>Coccidia</taxon>
        <taxon>Eucoccidiorida</taxon>
        <taxon>Eimeriorina</taxon>
        <taxon>Sarcocystidae</taxon>
        <taxon>Toxoplasma</taxon>
    </lineage>
</organism>
<feature type="non-terminal residue" evidence="1">
    <location>
        <position position="1"/>
    </location>
</feature>
<name>A0A086L9K8_TOXGO</name>